<evidence type="ECO:0000313" key="9">
    <source>
        <dbReference type="EMBL" id="TGD36673.1"/>
    </source>
</evidence>
<dbReference type="EMBL" id="CP025334">
    <property type="protein sequence ID" value="AZT98666.1"/>
    <property type="molecule type" value="Genomic_DNA"/>
</dbReference>
<reference evidence="1 17" key="6">
    <citation type="submission" date="2019-01" db="EMBL/GenBank/DDBJ databases">
        <title>Comparative genomic analysis of Brevibacterium aurantiacum sheds light on its evolution and its adaptation to smear-ripened cheeses.</title>
        <authorList>
            <person name="Moineau S."/>
        </authorList>
    </citation>
    <scope>NUCLEOTIDE SEQUENCE [LARGE SCALE GENOMIC DNA]</scope>
    <source>
        <strain evidence="1 17">SMQ-1420</strain>
    </source>
</reference>
<reference evidence="10 11" key="1">
    <citation type="journal article" date="2017" name="Elife">
        <title>Extensive horizontal gene transfer in cheese-associated bacteria.</title>
        <authorList>
            <person name="Bonham K.S."/>
            <person name="Wolfe B.E."/>
            <person name="Dutton R.J."/>
        </authorList>
    </citation>
    <scope>NUCLEOTIDE SEQUENCE [LARGE SCALE GENOMIC DNA]</scope>
    <source>
        <strain evidence="5 11">738_8</strain>
        <strain evidence="4 10">947_7</strain>
        <strain evidence="3 13">962_8</strain>
        <strain evidence="2 12">JB5</strain>
    </source>
</reference>
<evidence type="ECO:0000313" key="16">
    <source>
        <dbReference type="Proteomes" id="UP000234525"/>
    </source>
</evidence>
<dbReference type="EMBL" id="FXYZ01000001">
    <property type="protein sequence ID" value="SMX64028.1"/>
    <property type="molecule type" value="Genomic_DNA"/>
</dbReference>
<accession>A0A2A3X2A6</accession>
<evidence type="ECO:0000313" key="15">
    <source>
        <dbReference type="Proteomes" id="UP000234327"/>
    </source>
</evidence>
<gene>
    <name evidence="7" type="ORF">BAUR9175_01633</name>
    <name evidence="8" type="ORF">BAUR920_03205</name>
    <name evidence="6" type="ORF">BAURA63_00343</name>
    <name evidence="5" type="ORF">CIK59_02435</name>
    <name evidence="4" type="ORF">CIK64_04575</name>
    <name evidence="3" type="ORF">CIK65_10215</name>
    <name evidence="2" type="ORF">CIK79_06160</name>
    <name evidence="1" type="ORF">CXR27_17950</name>
    <name evidence="9" type="ORF">EB834_18950</name>
</gene>
<accession>A0A2H1KH77</accession>
<organism evidence="2 12">
    <name type="scientific">Brevibacterium aurantiacum</name>
    <dbReference type="NCBI Taxonomy" id="273384"/>
    <lineage>
        <taxon>Bacteria</taxon>
        <taxon>Bacillati</taxon>
        <taxon>Actinomycetota</taxon>
        <taxon>Actinomycetes</taxon>
        <taxon>Micrococcales</taxon>
        <taxon>Brevibacteriaceae</taxon>
        <taxon>Brevibacterium</taxon>
    </lineage>
</organism>
<evidence type="ECO:0000313" key="1">
    <source>
        <dbReference type="EMBL" id="AZT98666.1"/>
    </source>
</evidence>
<protein>
    <submittedName>
        <fullName evidence="2">Uncharacterized protein</fullName>
    </submittedName>
</protein>
<evidence type="ECO:0000313" key="4">
    <source>
        <dbReference type="EMBL" id="PCC47416.1"/>
    </source>
</evidence>
<reference evidence="6 15" key="3">
    <citation type="submission" date="2017-03" db="EMBL/GenBank/DDBJ databases">
        <authorList>
            <person name="Afonso C.L."/>
            <person name="Miller P.J."/>
            <person name="Scott M.A."/>
            <person name="Spackman E."/>
            <person name="Goraichik I."/>
            <person name="Dimitrov K.M."/>
            <person name="Suarez D.L."/>
            <person name="Swayne D.E."/>
        </authorList>
    </citation>
    <scope>NUCLEOTIDE SEQUENCE [LARGE SCALE GENOMIC DNA]</scope>
    <source>
        <strain evidence="6">6</strain>
        <strain evidence="15">6(3)</strain>
        <strain evidence="7">ATCC 9175</strain>
        <strain evidence="8">CNRZ 920</strain>
    </source>
</reference>
<dbReference type="EMBL" id="NRHA01000004">
    <property type="protein sequence ID" value="PCC55179.1"/>
    <property type="molecule type" value="Genomic_DNA"/>
</dbReference>
<dbReference type="Proteomes" id="UP000218377">
    <property type="component" value="Unassembled WGS sequence"/>
</dbReference>
<dbReference type="RefSeq" id="WP_069601014.1">
    <property type="nucleotide sequence ID" value="NZ_BJME01000002.1"/>
</dbReference>
<reference evidence="9 18" key="5">
    <citation type="submission" date="2018-10" db="EMBL/GenBank/DDBJ databases">
        <title>Brevibacterium genomes from Austrain hard cheese rinds.</title>
        <authorList>
            <person name="Anast J.M."/>
            <person name="Dzieciol M."/>
            <person name="Schultz D.L."/>
            <person name="Mann E."/>
            <person name="Wagner M."/>
            <person name="Schmitz-Esser S."/>
        </authorList>
    </citation>
    <scope>NUCLEOTIDE SEQUENCE [LARGE SCALE GENOMIC DNA]</scope>
    <source>
        <strain evidence="9 18">L261</strain>
    </source>
</reference>
<dbReference type="EMBL" id="NRGP01000007">
    <property type="protein sequence ID" value="PCC47416.1"/>
    <property type="molecule type" value="Genomic_DNA"/>
</dbReference>
<dbReference type="EMBL" id="NRGQ01000011">
    <property type="protein sequence ID" value="PCC42892.1"/>
    <property type="molecule type" value="Genomic_DNA"/>
</dbReference>
<keyword evidence="16" id="KW-1185">Reference proteome</keyword>
<evidence type="ECO:0000313" key="18">
    <source>
        <dbReference type="Proteomes" id="UP000297736"/>
    </source>
</evidence>
<dbReference type="Proteomes" id="UP000217881">
    <property type="component" value="Unassembled WGS sequence"/>
</dbReference>
<evidence type="ECO:0000313" key="8">
    <source>
        <dbReference type="EMBL" id="SMX99110.1"/>
    </source>
</evidence>
<evidence type="ECO:0000313" key="7">
    <source>
        <dbReference type="EMBL" id="SMX77993.1"/>
    </source>
</evidence>
<evidence type="ECO:0000313" key="2">
    <source>
        <dbReference type="EMBL" id="PCC17915.1"/>
    </source>
</evidence>
<evidence type="ECO:0000313" key="6">
    <source>
        <dbReference type="EMBL" id="SMX64028.1"/>
    </source>
</evidence>
<evidence type="ECO:0000313" key="3">
    <source>
        <dbReference type="EMBL" id="PCC42892.1"/>
    </source>
</evidence>
<evidence type="ECO:0000313" key="10">
    <source>
        <dbReference type="Proteomes" id="UP000217564"/>
    </source>
</evidence>
<evidence type="ECO:0000313" key="13">
    <source>
        <dbReference type="Proteomes" id="UP000218620"/>
    </source>
</evidence>
<evidence type="ECO:0000313" key="5">
    <source>
        <dbReference type="EMBL" id="PCC55179.1"/>
    </source>
</evidence>
<dbReference type="Proteomes" id="UP000234289">
    <property type="component" value="Unassembled WGS sequence"/>
</dbReference>
<dbReference type="Proteomes" id="UP000218620">
    <property type="component" value="Unassembled WGS sequence"/>
</dbReference>
<sequence length="105" mass="11959">MTTVLRVRIKTNWVNGWFLRLFTKPVVLVDRVEYPGQWSKVTEIETIDESSTRVAVGFRYFGRGSVLGTSESVLTHNTDAGTDSVDMVFKNGPLNHQPFRLVKRT</sequence>
<dbReference type="OrthoDB" id="5119752at2"/>
<reference evidence="14 16" key="2">
    <citation type="submission" date="2017-03" db="EMBL/GenBank/DDBJ databases">
        <authorList>
            <person name="Monnet C."/>
        </authorList>
    </citation>
    <scope>NUCLEOTIDE SEQUENCE [LARGE SCALE GENOMIC DNA]</scope>
    <source>
        <strain evidence="16">ATCC 9175</strain>
        <strain evidence="14">CNRZ 920</strain>
    </source>
</reference>
<dbReference type="EMBL" id="NRGX01000001">
    <property type="protein sequence ID" value="PCC17915.1"/>
    <property type="molecule type" value="Genomic_DNA"/>
</dbReference>
<dbReference type="Proteomes" id="UP000234525">
    <property type="component" value="Unassembled WGS sequence"/>
</dbReference>
<reference evidence="1 17" key="4">
    <citation type="submission" date="2017-12" db="EMBL/GenBank/DDBJ databases">
        <authorList>
            <person name="Levesque S."/>
        </authorList>
    </citation>
    <scope>NUCLEOTIDE SEQUENCE [LARGE SCALE GENOMIC DNA]</scope>
    <source>
        <strain evidence="1 17">SMQ-1420</strain>
    </source>
</reference>
<dbReference type="GeneID" id="60907781"/>
<dbReference type="AlphaFoldDB" id="A0A2A3X2A6"/>
<name>A0A2A3X2A6_BREAU</name>
<evidence type="ECO:0000313" key="12">
    <source>
        <dbReference type="Proteomes" id="UP000218377"/>
    </source>
</evidence>
<dbReference type="Proteomes" id="UP000297736">
    <property type="component" value="Unassembled WGS sequence"/>
</dbReference>
<evidence type="ECO:0000313" key="14">
    <source>
        <dbReference type="Proteomes" id="UP000234289"/>
    </source>
</evidence>
<proteinExistence type="predicted"/>
<dbReference type="Proteomes" id="UP000282731">
    <property type="component" value="Chromosome"/>
</dbReference>
<dbReference type="Proteomes" id="UP000217564">
    <property type="component" value="Unassembled WGS sequence"/>
</dbReference>
<evidence type="ECO:0000313" key="11">
    <source>
        <dbReference type="Proteomes" id="UP000217881"/>
    </source>
</evidence>
<dbReference type="EMBL" id="FXZB01000010">
    <property type="protein sequence ID" value="SMX77993.1"/>
    <property type="molecule type" value="Genomic_DNA"/>
</dbReference>
<dbReference type="EMBL" id="RHFF01000026">
    <property type="protein sequence ID" value="TGD36673.1"/>
    <property type="molecule type" value="Genomic_DNA"/>
</dbReference>
<dbReference type="EMBL" id="FXZG01000025">
    <property type="protein sequence ID" value="SMX99110.1"/>
    <property type="molecule type" value="Genomic_DNA"/>
</dbReference>
<dbReference type="Proteomes" id="UP000234327">
    <property type="component" value="Unassembled WGS sequence"/>
</dbReference>
<evidence type="ECO:0000313" key="17">
    <source>
        <dbReference type="Proteomes" id="UP000282731"/>
    </source>
</evidence>